<reference evidence="6" key="1">
    <citation type="journal article" date="2011" name="Genome Res.">
        <title>Phylogeny-wide analysis of social amoeba genomes highlights ancient origins for complex intercellular communication.</title>
        <authorList>
            <person name="Heidel A.J."/>
            <person name="Lawal H.M."/>
            <person name="Felder M."/>
            <person name="Schilde C."/>
            <person name="Helps N.R."/>
            <person name="Tunggal B."/>
            <person name="Rivero F."/>
            <person name="John U."/>
            <person name="Schleicher M."/>
            <person name="Eichinger L."/>
            <person name="Platzer M."/>
            <person name="Noegel A.A."/>
            <person name="Schaap P."/>
            <person name="Gloeckner G."/>
        </authorList>
    </citation>
    <scope>NUCLEOTIDE SEQUENCE [LARGE SCALE GENOMIC DNA]</scope>
    <source>
        <strain evidence="6">SH3</strain>
    </source>
</reference>
<dbReference type="InterPro" id="IPR051625">
    <property type="entry name" value="Signaling_Regulatory_Domain"/>
</dbReference>
<dbReference type="AlphaFoldDB" id="F4QEU3"/>
<evidence type="ECO:0000259" key="4">
    <source>
        <dbReference type="PROSITE" id="PS50097"/>
    </source>
</evidence>
<dbReference type="Pfam" id="PF25390">
    <property type="entry name" value="WD40_RLD"/>
    <property type="match status" value="1"/>
</dbReference>
<keyword evidence="6" id="KW-1185">Reference proteome</keyword>
<proteinExistence type="predicted"/>
<dbReference type="InterPro" id="IPR000408">
    <property type="entry name" value="Reg_chr_condens"/>
</dbReference>
<dbReference type="PANTHER" id="PTHR22872">
    <property type="entry name" value="BTK-BINDING PROTEIN-RELATED"/>
    <property type="match status" value="1"/>
</dbReference>
<dbReference type="EMBL" id="GL883029">
    <property type="protein sequence ID" value="EGG14150.1"/>
    <property type="molecule type" value="Genomic_DNA"/>
</dbReference>
<evidence type="ECO:0000256" key="1">
    <source>
        <dbReference type="ARBA" id="ARBA00022737"/>
    </source>
</evidence>
<dbReference type="InterPro" id="IPR011333">
    <property type="entry name" value="SKP1/BTB/POZ_sf"/>
</dbReference>
<feature type="domain" description="BTB" evidence="4">
    <location>
        <begin position="599"/>
        <end position="690"/>
    </location>
</feature>
<dbReference type="PROSITE" id="PS00626">
    <property type="entry name" value="RCC1_2"/>
    <property type="match status" value="3"/>
</dbReference>
<dbReference type="OrthoDB" id="8068875at2759"/>
<feature type="repeat" description="RCC1" evidence="2">
    <location>
        <begin position="240"/>
        <end position="291"/>
    </location>
</feature>
<dbReference type="SUPFAM" id="SSF50985">
    <property type="entry name" value="RCC1/BLIP-II"/>
    <property type="match status" value="2"/>
</dbReference>
<organism evidence="5 6">
    <name type="scientific">Cavenderia fasciculata</name>
    <name type="common">Slime mold</name>
    <name type="synonym">Dictyostelium fasciculatum</name>
    <dbReference type="NCBI Taxonomy" id="261658"/>
    <lineage>
        <taxon>Eukaryota</taxon>
        <taxon>Amoebozoa</taxon>
        <taxon>Evosea</taxon>
        <taxon>Eumycetozoa</taxon>
        <taxon>Dictyostelia</taxon>
        <taxon>Acytosteliales</taxon>
        <taxon>Cavenderiaceae</taxon>
        <taxon>Cavenderia</taxon>
    </lineage>
</organism>
<dbReference type="InterPro" id="IPR009091">
    <property type="entry name" value="RCC1/BLIP-II"/>
</dbReference>
<evidence type="ECO:0000256" key="3">
    <source>
        <dbReference type="SAM" id="Coils"/>
    </source>
</evidence>
<dbReference type="SMART" id="SM00225">
    <property type="entry name" value="BTB"/>
    <property type="match status" value="2"/>
</dbReference>
<gene>
    <name evidence="5" type="ORF">DFA_11917</name>
</gene>
<dbReference type="OMA" id="SCGNWHS"/>
<evidence type="ECO:0000313" key="6">
    <source>
        <dbReference type="Proteomes" id="UP000007797"/>
    </source>
</evidence>
<dbReference type="Pfam" id="PF00651">
    <property type="entry name" value="BTB"/>
    <property type="match status" value="2"/>
</dbReference>
<dbReference type="SUPFAM" id="SSF48403">
    <property type="entry name" value="Ankyrin repeat"/>
    <property type="match status" value="1"/>
</dbReference>
<feature type="repeat" description="RCC1" evidence="2">
    <location>
        <begin position="528"/>
        <end position="580"/>
    </location>
</feature>
<keyword evidence="3" id="KW-0175">Coiled coil</keyword>
<evidence type="ECO:0000256" key="2">
    <source>
        <dbReference type="PROSITE-ProRule" id="PRU00235"/>
    </source>
</evidence>
<dbReference type="PROSITE" id="PS50097">
    <property type="entry name" value="BTB"/>
    <property type="match status" value="2"/>
</dbReference>
<dbReference type="SUPFAM" id="SSF54695">
    <property type="entry name" value="POZ domain"/>
    <property type="match status" value="2"/>
</dbReference>
<feature type="repeat" description="RCC1" evidence="2">
    <location>
        <begin position="292"/>
        <end position="344"/>
    </location>
</feature>
<sequence length="1011" mass="113839">MESFYHEDLYTPIERIDIEELTSRENFVWSSASIYSISHDLEKTNDKQKIVQYLTKLDTDGQTLLHSQAMGTIRPNQHNILINTLKHLNKTEYLEFKNVLNRAEETALHVAVLNKNYAFLRLFATCGPNASYKCHRNLTPLDMAVWMDDFQAAEIIAAISTSQLTVELPKNFSIKGHHNASPNTENPISPFYQWGQMFTTQLSLGKVSTPQTVLFNHHQEHGVSNVQFGGNFALMLTDTGMIYSWGLCSYGKLGQYSKNDCPIPSQIMELKNKQITQIACGKDHSLALDEIGCVYAWGNGAGGRLGLNKTDVVSLPTMVAHFPDQVKVVGIACGQDHSMAVCQDGRVFSWGQAGFGKLGYSNPMGFQSTPRRVESIPACKQVSCGNWHSLTLTNGGDVYAFGSNREGRCGRELTTVESPPNRVIFDANIKIKKIGAGLNFNAVLTTSNMIYTWGNNDKGQLGVLIETKSNSTNNSRNNNNNNNYISVYAATLNDTYTYVPQLVKTLLPYPINNIEVGYEHVVVLTDAGEVITFGSNQMDQLGHGELLRDAGTFRKVEIQNKSTVFKIAAGNYASLVSLSSGHSIFGSEMAQLLKDERYYDLCLQVNSNRQETVKAHRFIVASRSKKLHSLLKMEIDRPNQNNKIPLTQTTFITTSTENGIIYMDFPSFTSIEPIKLFVKFLYTDHAPLVASHVQDLGILATSLSIERLSYICNITNYKSLETIPTSSLLEDFGNLSNQEYLDHYGDITFNVSSEKSSYQPINSIQKIKSYRAMLALRSQYFQMMFQGQFAESTKNEIDMYEVDPGSFNHLLVYLYCNSVPEDPNQCIDLLFLADIHQIPRAKELLAAVIRPSIDVESICSIYHLAIKLNVKPLVVWCEAKIPTMPNPQQLPEYDLLPDTVKSIIEKKLDQLNEKLNQLSIQHRQQNLNLQQQQEQQQQNTSANARGVGALNLQHYMHWCRQCSMHATSSNARQDVNSIYDSNFTRYISLQFLKMDQLVSNQLILYLKYNMA</sequence>
<dbReference type="STRING" id="1054147.F4QEU3"/>
<dbReference type="InterPro" id="IPR036770">
    <property type="entry name" value="Ankyrin_rpt-contain_sf"/>
</dbReference>
<feature type="repeat" description="RCC1" evidence="2">
    <location>
        <begin position="345"/>
        <end position="395"/>
    </location>
</feature>
<evidence type="ECO:0000313" key="5">
    <source>
        <dbReference type="EMBL" id="EGG14150.1"/>
    </source>
</evidence>
<feature type="repeat" description="RCC1" evidence="2">
    <location>
        <begin position="396"/>
        <end position="447"/>
    </location>
</feature>
<accession>F4QEU3</accession>
<feature type="repeat" description="RCC1" evidence="2">
    <location>
        <begin position="448"/>
        <end position="527"/>
    </location>
</feature>
<dbReference type="Gene3D" id="2.130.10.30">
    <property type="entry name" value="Regulator of chromosome condensation 1/beta-lactamase-inhibitor protein II"/>
    <property type="match status" value="2"/>
</dbReference>
<dbReference type="PROSITE" id="PS50012">
    <property type="entry name" value="RCC1_3"/>
    <property type="match status" value="6"/>
</dbReference>
<dbReference type="RefSeq" id="XP_004350858.1">
    <property type="nucleotide sequence ID" value="XM_004350807.1"/>
</dbReference>
<dbReference type="PRINTS" id="PR00633">
    <property type="entry name" value="RCCNDNSATION"/>
</dbReference>
<dbReference type="GeneID" id="14866113"/>
<dbReference type="InterPro" id="IPR058923">
    <property type="entry name" value="RCC1-like_dom"/>
</dbReference>
<dbReference type="Gene3D" id="3.30.710.10">
    <property type="entry name" value="Potassium Channel Kv1.1, Chain A"/>
    <property type="match status" value="2"/>
</dbReference>
<dbReference type="CDD" id="cd18186">
    <property type="entry name" value="BTB_POZ_ZBTB_KLHL-like"/>
    <property type="match status" value="1"/>
</dbReference>
<dbReference type="KEGG" id="dfa:DFA_11917"/>
<name>F4QEU3_CACFS</name>
<dbReference type="Gene3D" id="1.25.40.20">
    <property type="entry name" value="Ankyrin repeat-containing domain"/>
    <property type="match status" value="1"/>
</dbReference>
<protein>
    <submittedName>
        <fullName evidence="5">Ankyrin repeat-containing protein</fullName>
    </submittedName>
</protein>
<dbReference type="Proteomes" id="UP000007797">
    <property type="component" value="Unassembled WGS sequence"/>
</dbReference>
<feature type="coiled-coil region" evidence="3">
    <location>
        <begin position="901"/>
        <end position="935"/>
    </location>
</feature>
<keyword evidence="1" id="KW-0677">Repeat</keyword>
<feature type="domain" description="BTB" evidence="4">
    <location>
        <begin position="745"/>
        <end position="823"/>
    </location>
</feature>
<dbReference type="InterPro" id="IPR000210">
    <property type="entry name" value="BTB/POZ_dom"/>
</dbReference>